<dbReference type="EMBL" id="JANBPK010000935">
    <property type="protein sequence ID" value="KAJ2928220.1"/>
    <property type="molecule type" value="Genomic_DNA"/>
</dbReference>
<feature type="compositionally biased region" description="Basic and acidic residues" evidence="1">
    <location>
        <begin position="68"/>
        <end position="77"/>
    </location>
</feature>
<feature type="compositionally biased region" description="Basic and acidic residues" evidence="1">
    <location>
        <begin position="372"/>
        <end position="384"/>
    </location>
</feature>
<feature type="compositionally biased region" description="Polar residues" evidence="1">
    <location>
        <begin position="40"/>
        <end position="51"/>
    </location>
</feature>
<gene>
    <name evidence="4" type="ORF">H1R20_g8875</name>
</gene>
<evidence type="ECO:0000256" key="2">
    <source>
        <dbReference type="SAM" id="Phobius"/>
    </source>
</evidence>
<accession>A0A9W8MDR0</accession>
<feature type="region of interest" description="Disordered" evidence="1">
    <location>
        <begin position="370"/>
        <end position="393"/>
    </location>
</feature>
<evidence type="ECO:0000256" key="1">
    <source>
        <dbReference type="SAM" id="MobiDB-lite"/>
    </source>
</evidence>
<dbReference type="Proteomes" id="UP001140091">
    <property type="component" value="Unassembled WGS sequence"/>
</dbReference>
<feature type="compositionally biased region" description="Pro residues" evidence="1">
    <location>
        <begin position="22"/>
        <end position="39"/>
    </location>
</feature>
<proteinExistence type="predicted"/>
<feature type="transmembrane region" description="Helical" evidence="2">
    <location>
        <begin position="251"/>
        <end position="279"/>
    </location>
</feature>
<dbReference type="Pfam" id="PF20153">
    <property type="entry name" value="DUF6535"/>
    <property type="match status" value="1"/>
</dbReference>
<feature type="region of interest" description="Disordered" evidence="1">
    <location>
        <begin position="426"/>
        <end position="492"/>
    </location>
</feature>
<dbReference type="OrthoDB" id="3219854at2759"/>
<keyword evidence="2" id="KW-0472">Membrane</keyword>
<dbReference type="InterPro" id="IPR045338">
    <property type="entry name" value="DUF6535"/>
</dbReference>
<evidence type="ECO:0000313" key="4">
    <source>
        <dbReference type="EMBL" id="KAJ2928220.1"/>
    </source>
</evidence>
<keyword evidence="5" id="KW-1185">Reference proteome</keyword>
<feature type="transmembrane region" description="Helical" evidence="2">
    <location>
        <begin position="286"/>
        <end position="310"/>
    </location>
</feature>
<comment type="caution">
    <text evidence="4">The sequence shown here is derived from an EMBL/GenBank/DDBJ whole genome shotgun (WGS) entry which is preliminary data.</text>
</comment>
<evidence type="ECO:0000259" key="3">
    <source>
        <dbReference type="Pfam" id="PF20153"/>
    </source>
</evidence>
<feature type="transmembrane region" description="Helical" evidence="2">
    <location>
        <begin position="341"/>
        <end position="364"/>
    </location>
</feature>
<protein>
    <recommendedName>
        <fullName evidence="3">DUF6535 domain-containing protein</fullName>
    </recommendedName>
</protein>
<feature type="non-terminal residue" evidence="4">
    <location>
        <position position="1"/>
    </location>
</feature>
<evidence type="ECO:0000313" key="5">
    <source>
        <dbReference type="Proteomes" id="UP001140091"/>
    </source>
</evidence>
<organism evidence="4 5">
    <name type="scientific">Candolleomyces eurysporus</name>
    <dbReference type="NCBI Taxonomy" id="2828524"/>
    <lineage>
        <taxon>Eukaryota</taxon>
        <taxon>Fungi</taxon>
        <taxon>Dikarya</taxon>
        <taxon>Basidiomycota</taxon>
        <taxon>Agaricomycotina</taxon>
        <taxon>Agaricomycetes</taxon>
        <taxon>Agaricomycetidae</taxon>
        <taxon>Agaricales</taxon>
        <taxon>Agaricineae</taxon>
        <taxon>Psathyrellaceae</taxon>
        <taxon>Candolleomyces</taxon>
    </lineage>
</organism>
<sequence length="585" mass="63845">MSELVSGPLPSPPKSFNDPVSGPLPPPPEFLNDPNPPSSEGPSFNAQSNSSNEKDGSLAPRLATGDPYLHEPPRDHTSAPSSEAWSALVNVGRAHDKDVCSTWKGEIDNLLIFVRVLNLCRPTSKVTITQASLFSAVVTSFIIESYKLLSVDHQELASTVLLRMHNQLDSILRQGTSIPPLVPDPIPQFTPSRSAVAINACFFLSLMLSLSAVSVGILCLQWLQQYGREPDVSLKYIIAIRHFRLRGLEDWWVAEIIGLLPLVFQASLFLFYIGVAVFLLNTNETVAIPVCCLIGITVLILVATSIIPAFHAVYAKWDNTDEDHSMCPYRSPQAWVTRRGFLAAILGITSLLNLIGSALSRGLLHAARLRHPKTEPDPEVRSENTTDETTQAGDVLSGWLSKIVQQFDHRFKSKDWLADDVRHVTPAPAKSRSSGPAQSTSPRPTAKSPTPQSTTGSPTQQPTAEAPTQQPTAESPTQQPTAKSPIPQPPPGRWYKGVAWELASVPRTHLHNVEALCAFIRCIGDMNPDQWALMLKGILDKKSLDSDLVKMLEKTPSSPKNAPGCVMGQNLTLASTLDYLADRNV</sequence>
<feature type="region of interest" description="Disordered" evidence="1">
    <location>
        <begin position="1"/>
        <end position="82"/>
    </location>
</feature>
<feature type="compositionally biased region" description="Polar residues" evidence="1">
    <location>
        <begin position="431"/>
        <end position="443"/>
    </location>
</feature>
<keyword evidence="2" id="KW-0812">Transmembrane</keyword>
<dbReference type="AlphaFoldDB" id="A0A9W8MDR0"/>
<reference evidence="4" key="1">
    <citation type="submission" date="2022-06" db="EMBL/GenBank/DDBJ databases">
        <title>Genome Sequence of Candolleomyces eurysporus.</title>
        <authorList>
            <person name="Buettner E."/>
        </authorList>
    </citation>
    <scope>NUCLEOTIDE SEQUENCE</scope>
    <source>
        <strain evidence="4">VTCC 930004</strain>
    </source>
</reference>
<name>A0A9W8MDR0_9AGAR</name>
<feature type="compositionally biased region" description="Low complexity" evidence="1">
    <location>
        <begin position="448"/>
        <end position="474"/>
    </location>
</feature>
<feature type="transmembrane region" description="Helical" evidence="2">
    <location>
        <begin position="196"/>
        <end position="223"/>
    </location>
</feature>
<keyword evidence="2" id="KW-1133">Transmembrane helix</keyword>
<feature type="domain" description="DUF6535" evidence="3">
    <location>
        <begin position="85"/>
        <end position="280"/>
    </location>
</feature>